<dbReference type="FunFam" id="3.30.160.60:FF:000706">
    <property type="entry name" value="Zinc finger protein"/>
    <property type="match status" value="1"/>
</dbReference>
<evidence type="ECO:0000256" key="9">
    <source>
        <dbReference type="ARBA" id="ARBA00023163"/>
    </source>
</evidence>
<feature type="region of interest" description="Disordered" evidence="12">
    <location>
        <begin position="1"/>
        <end position="34"/>
    </location>
</feature>
<evidence type="ECO:0000256" key="4">
    <source>
        <dbReference type="ARBA" id="ARBA00022737"/>
    </source>
</evidence>
<dbReference type="InterPro" id="IPR013087">
    <property type="entry name" value="Znf_C2H2_type"/>
</dbReference>
<comment type="subcellular location">
    <subcellularLocation>
        <location evidence="1">Nucleus</location>
    </subcellularLocation>
</comment>
<evidence type="ECO:0000256" key="8">
    <source>
        <dbReference type="ARBA" id="ARBA00023125"/>
    </source>
</evidence>
<protein>
    <recommendedName>
        <fullName evidence="13">C2H2-type domain-containing protein</fullName>
    </recommendedName>
</protein>
<dbReference type="InterPro" id="IPR036236">
    <property type="entry name" value="Znf_C2H2_sf"/>
</dbReference>
<dbReference type="EMBL" id="KV923759">
    <property type="protein sequence ID" value="PIO40519.1"/>
    <property type="molecule type" value="Genomic_DNA"/>
</dbReference>
<keyword evidence="7" id="KW-0805">Transcription regulation</keyword>
<comment type="similarity">
    <text evidence="2">Belongs to the krueppel C2H2-type zinc-finger protein family.</text>
</comment>
<evidence type="ECO:0000256" key="1">
    <source>
        <dbReference type="ARBA" id="ARBA00004123"/>
    </source>
</evidence>
<dbReference type="Gene3D" id="3.30.160.60">
    <property type="entry name" value="Classic Zinc Finger"/>
    <property type="match status" value="8"/>
</dbReference>
<feature type="domain" description="C2H2-type" evidence="13">
    <location>
        <begin position="362"/>
        <end position="389"/>
    </location>
</feature>
<feature type="domain" description="C2H2-type" evidence="13">
    <location>
        <begin position="418"/>
        <end position="445"/>
    </location>
</feature>
<dbReference type="Pfam" id="PF00096">
    <property type="entry name" value="zf-C2H2"/>
    <property type="match status" value="7"/>
</dbReference>
<evidence type="ECO:0000256" key="3">
    <source>
        <dbReference type="ARBA" id="ARBA00022723"/>
    </source>
</evidence>
<evidence type="ECO:0000256" key="12">
    <source>
        <dbReference type="SAM" id="MobiDB-lite"/>
    </source>
</evidence>
<feature type="domain" description="C2H2-type" evidence="13">
    <location>
        <begin position="278"/>
        <end position="305"/>
    </location>
</feature>
<dbReference type="FunFam" id="3.30.160.60:FF:002063">
    <property type="entry name" value="RB associated KRAB zinc finger"/>
    <property type="match status" value="1"/>
</dbReference>
<feature type="domain" description="C2H2-type" evidence="13">
    <location>
        <begin position="306"/>
        <end position="333"/>
    </location>
</feature>
<dbReference type="Proteomes" id="UP000228934">
    <property type="component" value="Unassembled WGS sequence"/>
</dbReference>
<keyword evidence="4" id="KW-0677">Repeat</keyword>
<reference evidence="15" key="1">
    <citation type="journal article" date="2017" name="Nat. Commun.">
        <title>The North American bullfrog draft genome provides insight into hormonal regulation of long noncoding RNA.</title>
        <authorList>
            <person name="Hammond S.A."/>
            <person name="Warren R.L."/>
            <person name="Vandervalk B.P."/>
            <person name="Kucuk E."/>
            <person name="Khan H."/>
            <person name="Gibb E.A."/>
            <person name="Pandoh P."/>
            <person name="Kirk H."/>
            <person name="Zhao Y."/>
            <person name="Jones M."/>
            <person name="Mungall A.J."/>
            <person name="Coope R."/>
            <person name="Pleasance S."/>
            <person name="Moore R.A."/>
            <person name="Holt R.A."/>
            <person name="Round J.M."/>
            <person name="Ohora S."/>
            <person name="Walle B.V."/>
            <person name="Veldhoen N."/>
            <person name="Helbing C.C."/>
            <person name="Birol I."/>
        </authorList>
    </citation>
    <scope>NUCLEOTIDE SEQUENCE [LARGE SCALE GENOMIC DNA]</scope>
</reference>
<dbReference type="FunFam" id="3.30.160.60:FF:000358">
    <property type="entry name" value="zinc finger protein 24"/>
    <property type="match status" value="1"/>
</dbReference>
<dbReference type="OrthoDB" id="654211at2759"/>
<dbReference type="InterPro" id="IPR050589">
    <property type="entry name" value="Ikaros_C2H2-ZF"/>
</dbReference>
<proteinExistence type="inferred from homology"/>
<dbReference type="GO" id="GO:0005634">
    <property type="term" value="C:nucleus"/>
    <property type="evidence" value="ECO:0007669"/>
    <property type="project" value="UniProtKB-SubCell"/>
</dbReference>
<feature type="domain" description="C2H2-type" evidence="13">
    <location>
        <begin position="474"/>
        <end position="501"/>
    </location>
</feature>
<evidence type="ECO:0000256" key="7">
    <source>
        <dbReference type="ARBA" id="ARBA00023015"/>
    </source>
</evidence>
<dbReference type="GO" id="GO:0000978">
    <property type="term" value="F:RNA polymerase II cis-regulatory region sequence-specific DNA binding"/>
    <property type="evidence" value="ECO:0007669"/>
    <property type="project" value="TreeGrafter"/>
</dbReference>
<feature type="domain" description="C2H2-type" evidence="13">
    <location>
        <begin position="334"/>
        <end position="361"/>
    </location>
</feature>
<dbReference type="GO" id="GO:0006357">
    <property type="term" value="P:regulation of transcription by RNA polymerase II"/>
    <property type="evidence" value="ECO:0007669"/>
    <property type="project" value="TreeGrafter"/>
</dbReference>
<dbReference type="FunFam" id="3.30.160.60:FF:001119">
    <property type="entry name" value="zinc finger protein 408"/>
    <property type="match status" value="1"/>
</dbReference>
<evidence type="ECO:0000313" key="15">
    <source>
        <dbReference type="Proteomes" id="UP000228934"/>
    </source>
</evidence>
<dbReference type="PANTHER" id="PTHR24404">
    <property type="entry name" value="ZINC FINGER PROTEIN"/>
    <property type="match status" value="1"/>
</dbReference>
<dbReference type="PROSITE" id="PS00028">
    <property type="entry name" value="ZINC_FINGER_C2H2_1"/>
    <property type="match status" value="8"/>
</dbReference>
<keyword evidence="15" id="KW-1185">Reference proteome</keyword>
<feature type="domain" description="C2H2-type" evidence="13">
    <location>
        <begin position="390"/>
        <end position="417"/>
    </location>
</feature>
<keyword evidence="6" id="KW-0862">Zinc</keyword>
<feature type="domain" description="C2H2-type" evidence="13">
    <location>
        <begin position="446"/>
        <end position="473"/>
    </location>
</feature>
<keyword evidence="3" id="KW-0479">Metal-binding</keyword>
<evidence type="ECO:0000256" key="10">
    <source>
        <dbReference type="ARBA" id="ARBA00023242"/>
    </source>
</evidence>
<organism evidence="14 15">
    <name type="scientific">Aquarana catesbeiana</name>
    <name type="common">American bullfrog</name>
    <name type="synonym">Rana catesbeiana</name>
    <dbReference type="NCBI Taxonomy" id="8400"/>
    <lineage>
        <taxon>Eukaryota</taxon>
        <taxon>Metazoa</taxon>
        <taxon>Chordata</taxon>
        <taxon>Craniata</taxon>
        <taxon>Vertebrata</taxon>
        <taxon>Euteleostomi</taxon>
        <taxon>Amphibia</taxon>
        <taxon>Batrachia</taxon>
        <taxon>Anura</taxon>
        <taxon>Neobatrachia</taxon>
        <taxon>Ranoidea</taxon>
        <taxon>Ranidae</taxon>
        <taxon>Aquarana</taxon>
    </lineage>
</organism>
<dbReference type="AlphaFoldDB" id="A0A2G9SK29"/>
<name>A0A2G9SK29_AQUCT</name>
<feature type="non-terminal residue" evidence="14">
    <location>
        <position position="504"/>
    </location>
</feature>
<dbReference type="PROSITE" id="PS50157">
    <property type="entry name" value="ZINC_FINGER_C2H2_2"/>
    <property type="match status" value="8"/>
</dbReference>
<evidence type="ECO:0000256" key="11">
    <source>
        <dbReference type="PROSITE-ProRule" id="PRU00042"/>
    </source>
</evidence>
<keyword evidence="8" id="KW-0238">DNA-binding</keyword>
<gene>
    <name evidence="14" type="ORF">AB205_0118420</name>
</gene>
<accession>A0A2G9SK29</accession>
<keyword evidence="9" id="KW-0804">Transcription</keyword>
<evidence type="ECO:0000259" key="13">
    <source>
        <dbReference type="PROSITE" id="PS50157"/>
    </source>
</evidence>
<dbReference type="FunFam" id="3.30.160.60:FF:002005">
    <property type="entry name" value="Zinc finger protein 200"/>
    <property type="match status" value="1"/>
</dbReference>
<dbReference type="PANTHER" id="PTHR24404:SF111">
    <property type="entry name" value="GASTRULA ZINC FINGER PROTEIN XLCGF49.1-LIKE-RELATED"/>
    <property type="match status" value="1"/>
</dbReference>
<dbReference type="GO" id="GO:0008270">
    <property type="term" value="F:zinc ion binding"/>
    <property type="evidence" value="ECO:0007669"/>
    <property type="project" value="UniProtKB-KW"/>
</dbReference>
<dbReference type="SUPFAM" id="SSF57667">
    <property type="entry name" value="beta-beta-alpha zinc fingers"/>
    <property type="match status" value="5"/>
</dbReference>
<evidence type="ECO:0000256" key="2">
    <source>
        <dbReference type="ARBA" id="ARBA00006991"/>
    </source>
</evidence>
<sequence length="504" mass="57531">MMEPPNNINRPERCPHPLYSRDSTQEGHTIPHHHQIGNLRDSKVEVNEEIKEEDGVMEEFPKEHKDLYQDTMVESSSYRNPPERCTRPLYSRDSTQEDHTIPHHHQIGNLGDDNIFVKEEFKEEDEEYGVMGVFLEGHKDIMELPSNRNPPESCPRPLYSQDSTQEDHTIPHCYKSGDPIDIEFEVKTEEETYVRDDQQSMEEDGITGTFIEEDTPTEISTDCKVEDEDITQYSPGENPATSNVHPVPHSVDGPSYSSYPEEPQTVRDGAVLPTDKRFSCTECGKCLNSKNSLNVHKKFHTGEKPHSCSECGKCFSAKSLLLRHQRSHTGEKPYSCPECGKCFSTKSHVLRHQRSHTGEKPYSCPECGKCFLVKSHLDTHQMSHTGEKPYSCPECGKCFSTKSHLLRHQRSHTGEKPYSCPECGKCFLVKSHLDRHQRSHTGEKLYSCPECGKCFSTKSLLLRHRRLHTGEKPYSCPECGKCFSDKSNLSCHQRSHTGEKPYSC</sequence>
<evidence type="ECO:0000256" key="6">
    <source>
        <dbReference type="ARBA" id="ARBA00022833"/>
    </source>
</evidence>
<dbReference type="SMART" id="SM00355">
    <property type="entry name" value="ZnF_C2H2"/>
    <property type="match status" value="8"/>
</dbReference>
<keyword evidence="10" id="KW-0539">Nucleus</keyword>
<evidence type="ECO:0000313" key="14">
    <source>
        <dbReference type="EMBL" id="PIO40519.1"/>
    </source>
</evidence>
<evidence type="ECO:0000256" key="5">
    <source>
        <dbReference type="ARBA" id="ARBA00022771"/>
    </source>
</evidence>
<dbReference type="GO" id="GO:0003700">
    <property type="term" value="F:DNA-binding transcription factor activity"/>
    <property type="evidence" value="ECO:0007669"/>
    <property type="project" value="TreeGrafter"/>
</dbReference>
<dbReference type="FunFam" id="3.30.160.60:FF:002343">
    <property type="entry name" value="Zinc finger protein 33A"/>
    <property type="match status" value="3"/>
</dbReference>
<keyword evidence="5 11" id="KW-0863">Zinc-finger</keyword>